<keyword evidence="4 5" id="KW-0472">Membrane</keyword>
<dbReference type="STRING" id="1850254.LPB137_05330"/>
<dbReference type="Proteomes" id="UP000186074">
    <property type="component" value="Chromosome"/>
</dbReference>
<feature type="transmembrane region" description="Helical" evidence="5">
    <location>
        <begin position="77"/>
        <end position="95"/>
    </location>
</feature>
<dbReference type="InterPro" id="IPR032808">
    <property type="entry name" value="DoxX"/>
</dbReference>
<evidence type="ECO:0008006" key="8">
    <source>
        <dbReference type="Google" id="ProtNLM"/>
    </source>
</evidence>
<name>A0A1P8KL94_9BACT</name>
<evidence type="ECO:0000313" key="7">
    <source>
        <dbReference type="Proteomes" id="UP000186074"/>
    </source>
</evidence>
<dbReference type="AlphaFoldDB" id="A0A1P8KL94"/>
<dbReference type="PIRSF" id="PIRSF030066">
    <property type="entry name" value="UCP030066"/>
    <property type="match status" value="1"/>
</dbReference>
<keyword evidence="2 5" id="KW-0812">Transmembrane</keyword>
<dbReference type="OrthoDB" id="7960583at2"/>
<dbReference type="EMBL" id="CP019070">
    <property type="protein sequence ID" value="APW65311.1"/>
    <property type="molecule type" value="Genomic_DNA"/>
</dbReference>
<dbReference type="Pfam" id="PF13564">
    <property type="entry name" value="DoxX_2"/>
    <property type="match status" value="1"/>
</dbReference>
<reference evidence="6 7" key="1">
    <citation type="submission" date="2017-01" db="EMBL/GenBank/DDBJ databases">
        <title>Genome sequencing of Arcobacter sp. LPB0137.</title>
        <authorList>
            <person name="Lee G.-W."/>
            <person name="Yi H."/>
        </authorList>
    </citation>
    <scope>NUCLEOTIDE SEQUENCE [LARGE SCALE GENOMIC DNA]</scope>
    <source>
        <strain evidence="6 7">LPB0137</strain>
    </source>
</reference>
<feature type="transmembrane region" description="Helical" evidence="5">
    <location>
        <begin position="12"/>
        <end position="33"/>
    </location>
</feature>
<evidence type="ECO:0000313" key="6">
    <source>
        <dbReference type="EMBL" id="APW65311.1"/>
    </source>
</evidence>
<gene>
    <name evidence="6" type="ORF">LPB137_05330</name>
</gene>
<evidence type="ECO:0000256" key="3">
    <source>
        <dbReference type="ARBA" id="ARBA00022989"/>
    </source>
</evidence>
<dbReference type="KEGG" id="alp:LPB137_05330"/>
<dbReference type="GO" id="GO:0016020">
    <property type="term" value="C:membrane"/>
    <property type="evidence" value="ECO:0007669"/>
    <property type="project" value="UniProtKB-SubCell"/>
</dbReference>
<dbReference type="InterPro" id="IPR016944">
    <property type="entry name" value="UCP030066"/>
</dbReference>
<proteinExistence type="predicted"/>
<keyword evidence="3 5" id="KW-1133">Transmembrane helix</keyword>
<evidence type="ECO:0000256" key="2">
    <source>
        <dbReference type="ARBA" id="ARBA00022692"/>
    </source>
</evidence>
<dbReference type="RefSeq" id="WP_076085400.1">
    <property type="nucleotide sequence ID" value="NZ_CP019070.1"/>
</dbReference>
<keyword evidence="7" id="KW-1185">Reference proteome</keyword>
<evidence type="ECO:0000256" key="4">
    <source>
        <dbReference type="ARBA" id="ARBA00023136"/>
    </source>
</evidence>
<organism evidence="6 7">
    <name type="scientific">Poseidonibacter parvus</name>
    <dbReference type="NCBI Taxonomy" id="1850254"/>
    <lineage>
        <taxon>Bacteria</taxon>
        <taxon>Pseudomonadati</taxon>
        <taxon>Campylobacterota</taxon>
        <taxon>Epsilonproteobacteria</taxon>
        <taxon>Campylobacterales</taxon>
        <taxon>Arcobacteraceae</taxon>
        <taxon>Poseidonibacter</taxon>
    </lineage>
</organism>
<evidence type="ECO:0000256" key="5">
    <source>
        <dbReference type="SAM" id="Phobius"/>
    </source>
</evidence>
<evidence type="ECO:0000256" key="1">
    <source>
        <dbReference type="ARBA" id="ARBA00004141"/>
    </source>
</evidence>
<sequence length="124" mass="13873">MKSKIFNIKNLYLLTTGIIVILVGLFSGVVDILQTQGVISASQELGYPLYFFTLLGIFKILGAIALVLPRKFESIKLVAYSGFAFDFIFASFSHFSIGDSFTKILTPLVFLIILDISYKLKDKY</sequence>
<feature type="transmembrane region" description="Helical" evidence="5">
    <location>
        <begin position="45"/>
        <end position="68"/>
    </location>
</feature>
<comment type="subcellular location">
    <subcellularLocation>
        <location evidence="1">Membrane</location>
        <topology evidence="1">Multi-pass membrane protein</topology>
    </subcellularLocation>
</comment>
<accession>A0A1P8KL94</accession>
<protein>
    <recommendedName>
        <fullName evidence="8">DoxX-like family protein</fullName>
    </recommendedName>
</protein>